<dbReference type="HOGENOM" id="CLU_2962283_0_0_1"/>
<dbReference type="GeneID" id="5483820"/>
<dbReference type="RefSeq" id="XP_001587838.1">
    <property type="nucleotide sequence ID" value="XM_001587788.1"/>
</dbReference>
<reference evidence="2" key="1">
    <citation type="journal article" date="2011" name="PLoS Genet.">
        <title>Genomic analysis of the necrotrophic fungal pathogens Sclerotinia sclerotiorum and Botrytis cinerea.</title>
        <authorList>
            <person name="Amselem J."/>
            <person name="Cuomo C.A."/>
            <person name="van Kan J.A."/>
            <person name="Viaud M."/>
            <person name="Benito E.P."/>
            <person name="Couloux A."/>
            <person name="Coutinho P.M."/>
            <person name="de Vries R.P."/>
            <person name="Dyer P.S."/>
            <person name="Fillinger S."/>
            <person name="Fournier E."/>
            <person name="Gout L."/>
            <person name="Hahn M."/>
            <person name="Kohn L."/>
            <person name="Lapalu N."/>
            <person name="Plummer K.M."/>
            <person name="Pradier J.M."/>
            <person name="Quevillon E."/>
            <person name="Sharon A."/>
            <person name="Simon A."/>
            <person name="ten Have A."/>
            <person name="Tudzynski B."/>
            <person name="Tudzynski P."/>
            <person name="Wincker P."/>
            <person name="Andrew M."/>
            <person name="Anthouard V."/>
            <person name="Beever R.E."/>
            <person name="Beffa R."/>
            <person name="Benoit I."/>
            <person name="Bouzid O."/>
            <person name="Brault B."/>
            <person name="Chen Z."/>
            <person name="Choquer M."/>
            <person name="Collemare J."/>
            <person name="Cotton P."/>
            <person name="Danchin E.G."/>
            <person name="Da Silva C."/>
            <person name="Gautier A."/>
            <person name="Giraud C."/>
            <person name="Giraud T."/>
            <person name="Gonzalez C."/>
            <person name="Grossetete S."/>
            <person name="Guldener U."/>
            <person name="Henrissat B."/>
            <person name="Howlett B.J."/>
            <person name="Kodira C."/>
            <person name="Kretschmer M."/>
            <person name="Lappartient A."/>
            <person name="Leroch M."/>
            <person name="Levis C."/>
            <person name="Mauceli E."/>
            <person name="Neuveglise C."/>
            <person name="Oeser B."/>
            <person name="Pearson M."/>
            <person name="Poulain J."/>
            <person name="Poussereau N."/>
            <person name="Quesneville H."/>
            <person name="Rascle C."/>
            <person name="Schumacher J."/>
            <person name="Segurens B."/>
            <person name="Sexton A."/>
            <person name="Silva E."/>
            <person name="Sirven C."/>
            <person name="Soanes D.M."/>
            <person name="Talbot N.J."/>
            <person name="Templeton M."/>
            <person name="Yandava C."/>
            <person name="Yarden O."/>
            <person name="Zeng Q."/>
            <person name="Rollins J.A."/>
            <person name="Lebrun M.H."/>
            <person name="Dickman M."/>
        </authorList>
    </citation>
    <scope>NUCLEOTIDE SEQUENCE [LARGE SCALE GENOMIC DNA]</scope>
    <source>
        <strain evidence="2">ATCC 18683 / 1980 / Ss-1</strain>
    </source>
</reference>
<gene>
    <name evidence="1" type="ORF">SS1G_11079</name>
</gene>
<organism evidence="1 2">
    <name type="scientific">Sclerotinia sclerotiorum (strain ATCC 18683 / 1980 / Ss-1)</name>
    <name type="common">White mold</name>
    <name type="synonym">Whetzelinia sclerotiorum</name>
    <dbReference type="NCBI Taxonomy" id="665079"/>
    <lineage>
        <taxon>Eukaryota</taxon>
        <taxon>Fungi</taxon>
        <taxon>Dikarya</taxon>
        <taxon>Ascomycota</taxon>
        <taxon>Pezizomycotina</taxon>
        <taxon>Leotiomycetes</taxon>
        <taxon>Helotiales</taxon>
        <taxon>Sclerotiniaceae</taxon>
        <taxon>Sclerotinia</taxon>
    </lineage>
</organism>
<protein>
    <submittedName>
        <fullName evidence="1">Uncharacterized protein</fullName>
    </submittedName>
</protein>
<dbReference type="EMBL" id="CH476637">
    <property type="protein sequence ID" value="EDN95203.1"/>
    <property type="molecule type" value="Genomic_DNA"/>
</dbReference>
<sequence>MVRDDGPGDGWYCGIAGDGKIKEIKWRYREGGNLYNSVAHEVIHGTITQSRKVDVIEEI</sequence>
<dbReference type="InParanoid" id="A7F0G1"/>
<evidence type="ECO:0000313" key="1">
    <source>
        <dbReference type="EMBL" id="EDN95203.1"/>
    </source>
</evidence>
<dbReference type="Proteomes" id="UP000001312">
    <property type="component" value="Unassembled WGS sequence"/>
</dbReference>
<proteinExistence type="predicted"/>
<name>A7F0G1_SCLS1</name>
<keyword evidence="2" id="KW-1185">Reference proteome</keyword>
<dbReference type="AlphaFoldDB" id="A7F0G1"/>
<accession>A7F0G1</accession>
<evidence type="ECO:0000313" key="2">
    <source>
        <dbReference type="Proteomes" id="UP000001312"/>
    </source>
</evidence>
<dbReference type="KEGG" id="ssl:SS1G_11079"/>